<protein>
    <recommendedName>
        <fullName evidence="1">Calcineurin-like phosphoesterase domain-containing protein</fullName>
    </recommendedName>
</protein>
<feature type="domain" description="Calcineurin-like phosphoesterase" evidence="1">
    <location>
        <begin position="8"/>
        <end position="268"/>
    </location>
</feature>
<dbReference type="PANTHER" id="PTHR16509">
    <property type="match status" value="1"/>
</dbReference>
<dbReference type="GO" id="GO:0030145">
    <property type="term" value="F:manganese ion binding"/>
    <property type="evidence" value="ECO:0007669"/>
    <property type="project" value="TreeGrafter"/>
</dbReference>
<dbReference type="GO" id="GO:0008663">
    <property type="term" value="F:2',3'-cyclic-nucleotide 2'-phosphodiesterase activity"/>
    <property type="evidence" value="ECO:0007669"/>
    <property type="project" value="TreeGrafter"/>
</dbReference>
<gene>
    <name evidence="2" type="ORF">LSH36_202g06067</name>
</gene>
<dbReference type="SUPFAM" id="SSF56300">
    <property type="entry name" value="Metallo-dependent phosphatases"/>
    <property type="match status" value="1"/>
</dbReference>
<dbReference type="GO" id="GO:0047734">
    <property type="term" value="F:CDP-glycerol diphosphatase activity"/>
    <property type="evidence" value="ECO:0007669"/>
    <property type="project" value="TreeGrafter"/>
</dbReference>
<dbReference type="AlphaFoldDB" id="A0AAD9JPN3"/>
<dbReference type="Pfam" id="PF00149">
    <property type="entry name" value="Metallophos"/>
    <property type="match status" value="1"/>
</dbReference>
<proteinExistence type="predicted"/>
<evidence type="ECO:0000313" key="2">
    <source>
        <dbReference type="EMBL" id="KAK2156914.1"/>
    </source>
</evidence>
<dbReference type="InterPro" id="IPR004843">
    <property type="entry name" value="Calcineurin-like_PHP"/>
</dbReference>
<name>A0AAD9JPN3_9ANNE</name>
<dbReference type="PANTHER" id="PTHR16509:SF1">
    <property type="entry name" value="MANGANESE-DEPENDENT ADP-RIBOSE_CDP-ALCOHOL DIPHOSPHATASE"/>
    <property type="match status" value="1"/>
</dbReference>
<dbReference type="InterPro" id="IPR029052">
    <property type="entry name" value="Metallo-depent_PP-like"/>
</dbReference>
<reference evidence="2" key="1">
    <citation type="journal article" date="2023" name="Mol. Biol. Evol.">
        <title>Third-Generation Sequencing Reveals the Adaptive Role of the Epigenome in Three Deep-Sea Polychaetes.</title>
        <authorList>
            <person name="Perez M."/>
            <person name="Aroh O."/>
            <person name="Sun Y."/>
            <person name="Lan Y."/>
            <person name="Juniper S.K."/>
            <person name="Young C.R."/>
            <person name="Angers B."/>
            <person name="Qian P.Y."/>
        </authorList>
    </citation>
    <scope>NUCLEOTIDE SEQUENCE</scope>
    <source>
        <strain evidence="2">P08H-3</strain>
    </source>
</reference>
<comment type="caution">
    <text evidence="2">The sequence shown here is derived from an EMBL/GenBank/DDBJ whole genome shotgun (WGS) entry which is preliminary data.</text>
</comment>
<organism evidence="2 3">
    <name type="scientific">Paralvinella palmiformis</name>
    <dbReference type="NCBI Taxonomy" id="53620"/>
    <lineage>
        <taxon>Eukaryota</taxon>
        <taxon>Metazoa</taxon>
        <taxon>Spiralia</taxon>
        <taxon>Lophotrochozoa</taxon>
        <taxon>Annelida</taxon>
        <taxon>Polychaeta</taxon>
        <taxon>Sedentaria</taxon>
        <taxon>Canalipalpata</taxon>
        <taxon>Terebellida</taxon>
        <taxon>Terebelliformia</taxon>
        <taxon>Alvinellidae</taxon>
        <taxon>Paralvinella</taxon>
    </lineage>
</organism>
<evidence type="ECO:0000259" key="1">
    <source>
        <dbReference type="Pfam" id="PF00149"/>
    </source>
</evidence>
<dbReference type="GO" id="GO:0047631">
    <property type="term" value="F:ADP-ribose diphosphatase activity"/>
    <property type="evidence" value="ECO:0007669"/>
    <property type="project" value="TreeGrafter"/>
</dbReference>
<dbReference type="Gene3D" id="3.60.21.10">
    <property type="match status" value="1"/>
</dbReference>
<keyword evidence="3" id="KW-1185">Reference proteome</keyword>
<dbReference type="EMBL" id="JAODUP010000202">
    <property type="protein sequence ID" value="KAK2156914.1"/>
    <property type="molecule type" value="Genomic_DNA"/>
</dbReference>
<evidence type="ECO:0000313" key="3">
    <source>
        <dbReference type="Proteomes" id="UP001208570"/>
    </source>
</evidence>
<sequence>MEIPDISFGIITDIQYADTPNGLNYTGDKVRYFRNSVFILGDAVKHWNTAPGQINFVLQLGDIIDGCNASTSGASRKSLEKITQIFSQLKCPVYHVTGNHELYNFKRELLKDTKIQSSYLSPGVTSDPRGKNYYTFSPIGGFRVIVLDTFDTSLLGVDTDSSEYEQTLELFRQYNQNEDMNDSSGLSPDVCMYAAYNGAVSERQLKWLEQTLSEAERRQEKVVVAGHNPIYTDSADAYCLCWNHGDVTKVLHCHSSCILAYFAGHDHSGSFARDNDGLSHITFPGVVDTEPGNSCHATVHIFADKMKIDGFGVVPSYTLPFRT</sequence>
<dbReference type="Proteomes" id="UP001208570">
    <property type="component" value="Unassembled WGS sequence"/>
</dbReference>
<accession>A0AAD9JPN3</accession>